<dbReference type="EMBL" id="PDSK01000096">
    <property type="protein sequence ID" value="PIE33669.1"/>
    <property type="molecule type" value="Genomic_DNA"/>
</dbReference>
<evidence type="ECO:0000313" key="2">
    <source>
        <dbReference type="Proteomes" id="UP000230821"/>
    </source>
</evidence>
<proteinExistence type="predicted"/>
<dbReference type="PANTHER" id="PTHR39450">
    <property type="entry name" value="MOLYBDOPTERIN OXIDOREDUCTASE, 4FE-4S CLUSTER-BINDING SUBUNIT"/>
    <property type="match status" value="1"/>
</dbReference>
<dbReference type="Gene3D" id="3.10.530.10">
    <property type="entry name" value="CPE0013-like"/>
    <property type="match status" value="1"/>
</dbReference>
<name>A0A2G6KFS9_9BACT</name>
<dbReference type="Pfam" id="PF07892">
    <property type="entry name" value="DUF1667"/>
    <property type="match status" value="1"/>
</dbReference>
<organism evidence="1 2">
    <name type="scientific">candidate division KSB3 bacterium</name>
    <dbReference type="NCBI Taxonomy" id="2044937"/>
    <lineage>
        <taxon>Bacteria</taxon>
        <taxon>candidate division KSB3</taxon>
    </lineage>
</organism>
<dbReference type="InterPro" id="IPR036593">
    <property type="entry name" value="CPE0013-like_sf"/>
</dbReference>
<dbReference type="SUPFAM" id="SSF160148">
    <property type="entry name" value="CPE0013-like"/>
    <property type="match status" value="1"/>
</dbReference>
<protein>
    <submittedName>
        <fullName evidence="1">Molybdopterin oxidoreductase</fullName>
    </submittedName>
</protein>
<accession>A0A2G6KFS9</accession>
<dbReference type="AlphaFoldDB" id="A0A2G6KFS9"/>
<sequence length="124" mass="13985">MKRKFVCIVCPNSCHVEVEYHGREIQKLHGVECQKGRDFIQNEIRHPLRVLTGSVKVRNGAFALVSVKTPTPIPKKFLRHLGSLTHQLQVEAPVEIGQVIAENLLDEGIQLVATRRVERLSDVS</sequence>
<dbReference type="PANTHER" id="PTHR39450:SF1">
    <property type="entry name" value="DUF1667 DOMAIN-CONTAINING PROTEIN"/>
    <property type="match status" value="1"/>
</dbReference>
<evidence type="ECO:0000313" key="1">
    <source>
        <dbReference type="EMBL" id="PIE33669.1"/>
    </source>
</evidence>
<reference evidence="1 2" key="1">
    <citation type="submission" date="2017-10" db="EMBL/GenBank/DDBJ databases">
        <title>Novel microbial diversity and functional potential in the marine mammal oral microbiome.</title>
        <authorList>
            <person name="Dudek N.K."/>
            <person name="Sun C.L."/>
            <person name="Burstein D."/>
            <person name="Kantor R.S."/>
            <person name="Aliaga Goltsman D.S."/>
            <person name="Bik E.M."/>
            <person name="Thomas B.C."/>
            <person name="Banfield J.F."/>
            <person name="Relman D.A."/>
        </authorList>
    </citation>
    <scope>NUCLEOTIDE SEQUENCE [LARGE SCALE GENOMIC DNA]</scope>
    <source>
        <strain evidence="1">DOLJORAL78_47_16</strain>
    </source>
</reference>
<dbReference type="InterPro" id="IPR012460">
    <property type="entry name" value="DUF1667"/>
</dbReference>
<dbReference type="Proteomes" id="UP000230821">
    <property type="component" value="Unassembled WGS sequence"/>
</dbReference>
<comment type="caution">
    <text evidence="1">The sequence shown here is derived from an EMBL/GenBank/DDBJ whole genome shotgun (WGS) entry which is preliminary data.</text>
</comment>
<gene>
    <name evidence="1" type="ORF">CSA56_11190</name>
</gene>